<keyword evidence="1" id="KW-0732">Signal</keyword>
<organism evidence="2 4">
    <name type="scientific">Didymodactylos carnosus</name>
    <dbReference type="NCBI Taxonomy" id="1234261"/>
    <lineage>
        <taxon>Eukaryota</taxon>
        <taxon>Metazoa</taxon>
        <taxon>Spiralia</taxon>
        <taxon>Gnathifera</taxon>
        <taxon>Rotifera</taxon>
        <taxon>Eurotatoria</taxon>
        <taxon>Bdelloidea</taxon>
        <taxon>Philodinida</taxon>
        <taxon>Philodinidae</taxon>
        <taxon>Didymodactylos</taxon>
    </lineage>
</organism>
<reference evidence="2" key="1">
    <citation type="submission" date="2021-02" db="EMBL/GenBank/DDBJ databases">
        <authorList>
            <person name="Nowell W R."/>
        </authorList>
    </citation>
    <scope>NUCLEOTIDE SEQUENCE</scope>
</reference>
<evidence type="ECO:0000313" key="3">
    <source>
        <dbReference type="EMBL" id="CAF4156713.1"/>
    </source>
</evidence>
<comment type="caution">
    <text evidence="2">The sequence shown here is derived from an EMBL/GenBank/DDBJ whole genome shotgun (WGS) entry which is preliminary data.</text>
</comment>
<accession>A0A815EQQ4</accession>
<proteinExistence type="predicted"/>
<evidence type="ECO:0000256" key="1">
    <source>
        <dbReference type="SAM" id="SignalP"/>
    </source>
</evidence>
<evidence type="ECO:0008006" key="5">
    <source>
        <dbReference type="Google" id="ProtNLM"/>
    </source>
</evidence>
<dbReference type="Proteomes" id="UP000663829">
    <property type="component" value="Unassembled WGS sequence"/>
</dbReference>
<dbReference type="Proteomes" id="UP000681722">
    <property type="component" value="Unassembled WGS sequence"/>
</dbReference>
<dbReference type="SUPFAM" id="SSF57196">
    <property type="entry name" value="EGF/Laminin"/>
    <property type="match status" value="1"/>
</dbReference>
<evidence type="ECO:0000313" key="2">
    <source>
        <dbReference type="EMBL" id="CAF1315321.1"/>
    </source>
</evidence>
<dbReference type="AlphaFoldDB" id="A0A815EQQ4"/>
<keyword evidence="4" id="KW-1185">Reference proteome</keyword>
<dbReference type="EMBL" id="CAJNOQ010013147">
    <property type="protein sequence ID" value="CAF1315321.1"/>
    <property type="molecule type" value="Genomic_DNA"/>
</dbReference>
<name>A0A815EQQ4_9BILA</name>
<sequence length="75" mass="8122">MKYSPIIVVNLLLLTVANFVVAPCKVDMKLTACDKGPCGQNAYCDFNGVSYECLCEDGHDGDPHNIRIGCTPNSE</sequence>
<dbReference type="EMBL" id="CAJOBC010044848">
    <property type="protein sequence ID" value="CAF4156713.1"/>
    <property type="molecule type" value="Genomic_DNA"/>
</dbReference>
<feature type="signal peptide" evidence="1">
    <location>
        <begin position="1"/>
        <end position="22"/>
    </location>
</feature>
<protein>
    <recommendedName>
        <fullName evidence="5">EGF-like domain-containing protein</fullName>
    </recommendedName>
</protein>
<evidence type="ECO:0000313" key="4">
    <source>
        <dbReference type="Proteomes" id="UP000663829"/>
    </source>
</evidence>
<gene>
    <name evidence="2" type="ORF">GPM918_LOCUS29200</name>
    <name evidence="3" type="ORF">SRO942_LOCUS29765</name>
</gene>
<feature type="chain" id="PRO_5044132073" description="EGF-like domain-containing protein" evidence="1">
    <location>
        <begin position="23"/>
        <end position="75"/>
    </location>
</feature>